<accession>A0A813V3N8</accession>
<dbReference type="EMBL" id="CAJNOL010000091">
    <property type="protein sequence ID" value="CAF0836225.1"/>
    <property type="molecule type" value="Genomic_DNA"/>
</dbReference>
<sequence>MKCQICNNNTWSIDSNVTLCNTCKQLNRSDLFSKILTTLLDIYSANREFDAVKDKCIQFNTIIKNYPLFITPVCTFDVDEHDTDRIALHYLRNYVISEDNNILQKHHPVKIDTSNNNSLYKTIAILCRLDIEDGAKELRVRNVIDMILNAEVYHSVDPDLHSCLQWGETWKYFVIEQLREKQWMNGLNAVLTVCLQSLSNIINMRIRSVYPKISGGNDDLRKRLDRIFSPLDVESNTATISTITILWSNMKHISSHSTSAMWMPDCVVPLLPKPDCYTNNTVISPRANSAALQNPAERSFYILSCFCRITQSALNEIVTYSDQQKHAEAEMKKEDTKISEFHCPKCSKICNNYQFDWAAVTLFRQNFTGTRLTYILVDITSSMTLSFLNNITNEKKSSLSRIIQTKEAIKQLLKEIAAAASPLDQAILTTFDDKLKNPALIPLCNALDIANESNLIRIDEIQLSSRSVDTYLYSVLKQVYEMFEQQPFLYIDLYIFSDGIDTSPKKNDKTYQAIIRGLNERIGAKCHFMNCGSASLGFSVAAWLGDKEADCSISGDIEEIKTQVKTVYTRDHARNLDLTTTTTIRFRGKTLNVPSPTLNTYMTDAEAASSRKPKQKVISQDEGLPKNTFFRHSNLNLRNFFDYVPTLPSANRTRSSSATDSTSKSPDLFNIVTRNLAARKLN</sequence>
<dbReference type="InterPro" id="IPR036465">
    <property type="entry name" value="vWFA_dom_sf"/>
</dbReference>
<protein>
    <recommendedName>
        <fullName evidence="3">VWFA domain-containing protein</fullName>
    </recommendedName>
</protein>
<gene>
    <name evidence="1" type="ORF">JXQ802_LOCUS5944</name>
</gene>
<dbReference type="Proteomes" id="UP000663870">
    <property type="component" value="Unassembled WGS sequence"/>
</dbReference>
<comment type="caution">
    <text evidence="1">The sequence shown here is derived from an EMBL/GenBank/DDBJ whole genome shotgun (WGS) entry which is preliminary data.</text>
</comment>
<reference evidence="1" key="1">
    <citation type="submission" date="2021-02" db="EMBL/GenBank/DDBJ databases">
        <authorList>
            <person name="Nowell W R."/>
        </authorList>
    </citation>
    <scope>NUCLEOTIDE SEQUENCE</scope>
</reference>
<evidence type="ECO:0000313" key="2">
    <source>
        <dbReference type="Proteomes" id="UP000663870"/>
    </source>
</evidence>
<dbReference type="AlphaFoldDB" id="A0A813V3N8"/>
<name>A0A813V3N8_9BILA</name>
<dbReference type="SUPFAM" id="SSF53300">
    <property type="entry name" value="vWA-like"/>
    <property type="match status" value="1"/>
</dbReference>
<keyword evidence="2" id="KW-1185">Reference proteome</keyword>
<proteinExistence type="predicted"/>
<evidence type="ECO:0000313" key="1">
    <source>
        <dbReference type="EMBL" id="CAF0836225.1"/>
    </source>
</evidence>
<organism evidence="1 2">
    <name type="scientific">Rotaria sordida</name>
    <dbReference type="NCBI Taxonomy" id="392033"/>
    <lineage>
        <taxon>Eukaryota</taxon>
        <taxon>Metazoa</taxon>
        <taxon>Spiralia</taxon>
        <taxon>Gnathifera</taxon>
        <taxon>Rotifera</taxon>
        <taxon>Eurotatoria</taxon>
        <taxon>Bdelloidea</taxon>
        <taxon>Philodinida</taxon>
        <taxon>Philodinidae</taxon>
        <taxon>Rotaria</taxon>
    </lineage>
</organism>
<dbReference type="Gene3D" id="3.40.50.410">
    <property type="entry name" value="von Willebrand factor, type A domain"/>
    <property type="match status" value="1"/>
</dbReference>
<evidence type="ECO:0008006" key="3">
    <source>
        <dbReference type="Google" id="ProtNLM"/>
    </source>
</evidence>